<protein>
    <submittedName>
        <fullName evidence="3">Uncharacterized protein</fullName>
    </submittedName>
</protein>
<accession>A0A6J3MFI6</accession>
<reference evidence="3" key="2">
    <citation type="submission" date="2020-04" db="EMBL/GenBank/DDBJ databases">
        <authorList>
            <consortium name="NCBI Genome Project"/>
        </authorList>
    </citation>
    <scope>NUCLEOTIDE SEQUENCE</scope>
    <source>
        <strain evidence="3">CBS 342.82</strain>
    </source>
</reference>
<reference evidence="3" key="3">
    <citation type="submission" date="2025-08" db="UniProtKB">
        <authorList>
            <consortium name="RefSeq"/>
        </authorList>
    </citation>
    <scope>IDENTIFICATION</scope>
    <source>
        <strain evidence="3">CBS 342.82</strain>
    </source>
</reference>
<reference evidence="3" key="1">
    <citation type="submission" date="2020-01" db="EMBL/GenBank/DDBJ databases">
        <authorList>
            <consortium name="DOE Joint Genome Institute"/>
            <person name="Haridas S."/>
            <person name="Albert R."/>
            <person name="Binder M."/>
            <person name="Bloem J."/>
            <person name="Labutti K."/>
            <person name="Salamov A."/>
            <person name="Andreopoulos B."/>
            <person name="Baker S.E."/>
            <person name="Barry K."/>
            <person name="Bills G."/>
            <person name="Bluhm B.H."/>
            <person name="Cannon C."/>
            <person name="Castanera R."/>
            <person name="Culley D.E."/>
            <person name="Daum C."/>
            <person name="Ezra D."/>
            <person name="Gonzalez J.B."/>
            <person name="Henrissat B."/>
            <person name="Kuo A."/>
            <person name="Liang C."/>
            <person name="Lipzen A."/>
            <person name="Lutzoni F."/>
            <person name="Magnuson J."/>
            <person name="Mondo S."/>
            <person name="Nolan M."/>
            <person name="Ohm R."/>
            <person name="Pangilinan J."/>
            <person name="Park H.-J."/>
            <person name="Ramirez L."/>
            <person name="Alfaro M."/>
            <person name="Sun H."/>
            <person name="Tritt A."/>
            <person name="Yoshinaga Y."/>
            <person name="Zwiers L.-H."/>
            <person name="Turgeon B.G."/>
            <person name="Goodwin S.B."/>
            <person name="Spatafora J.W."/>
            <person name="Crous P.W."/>
            <person name="Grigoriev I.V."/>
        </authorList>
    </citation>
    <scope>NUCLEOTIDE SEQUENCE</scope>
    <source>
        <strain evidence="3">CBS 342.82</strain>
    </source>
</reference>
<name>A0A6J3MFI6_9PEZI</name>
<dbReference type="GeneID" id="54357111"/>
<keyword evidence="2" id="KW-1185">Reference proteome</keyword>
<evidence type="ECO:0000313" key="2">
    <source>
        <dbReference type="Proteomes" id="UP000504637"/>
    </source>
</evidence>
<evidence type="ECO:0000256" key="1">
    <source>
        <dbReference type="SAM" id="SignalP"/>
    </source>
</evidence>
<sequence>MSLKMNLIRLAVFFATTAVAAPTASASDEPICEGNYLVEKWGKVVAQPTYNSTYFGEFRGCQSSGLARRADYDTKVEAGDDSWNDGYIVDQIKPPHDELWDRVLELCYSTSCDGEKSITVDNQEKANLVMSMDGNFADSALRDDFLALIKEAFYRALEETSNEVFNQAKHVKGPGYLHATSGYGDASGFYLTMRMHTESPEQPGCPAWVNAINAAGALVPQLSGVFGVAGAICAALD</sequence>
<proteinExistence type="predicted"/>
<dbReference type="RefSeq" id="XP_033462673.1">
    <property type="nucleotide sequence ID" value="XM_033599312.1"/>
</dbReference>
<dbReference type="Proteomes" id="UP000504637">
    <property type="component" value="Unplaced"/>
</dbReference>
<evidence type="ECO:0000313" key="3">
    <source>
        <dbReference type="RefSeq" id="XP_033462673.1"/>
    </source>
</evidence>
<keyword evidence="1" id="KW-0732">Signal</keyword>
<organism evidence="3">
    <name type="scientific">Dissoconium aciculare CBS 342.82</name>
    <dbReference type="NCBI Taxonomy" id="1314786"/>
    <lineage>
        <taxon>Eukaryota</taxon>
        <taxon>Fungi</taxon>
        <taxon>Dikarya</taxon>
        <taxon>Ascomycota</taxon>
        <taxon>Pezizomycotina</taxon>
        <taxon>Dothideomycetes</taxon>
        <taxon>Dothideomycetidae</taxon>
        <taxon>Mycosphaerellales</taxon>
        <taxon>Dissoconiaceae</taxon>
        <taxon>Dissoconium</taxon>
    </lineage>
</organism>
<feature type="signal peptide" evidence="1">
    <location>
        <begin position="1"/>
        <end position="26"/>
    </location>
</feature>
<gene>
    <name evidence="3" type="ORF">K489DRAFT_163600</name>
</gene>
<feature type="chain" id="PRO_5026677296" evidence="1">
    <location>
        <begin position="27"/>
        <end position="237"/>
    </location>
</feature>
<dbReference type="AlphaFoldDB" id="A0A6J3MFI6"/>